<dbReference type="PANTHER" id="PTHR12689:SF4">
    <property type="entry name" value="PROTEIN AAR2 HOMOLOG"/>
    <property type="match status" value="1"/>
</dbReference>
<dbReference type="InterPro" id="IPR033647">
    <property type="entry name" value="Aar2_N"/>
</dbReference>
<dbReference type="PANTHER" id="PTHR12689">
    <property type="entry name" value="A1 CISTRON SPLICING FACTOR AAR2-RELATED"/>
    <property type="match status" value="1"/>
</dbReference>
<dbReference type="GO" id="GO:0000244">
    <property type="term" value="P:spliceosomal tri-snRNP complex assembly"/>
    <property type="evidence" value="ECO:0007669"/>
    <property type="project" value="TreeGrafter"/>
</dbReference>
<dbReference type="CDD" id="cd13778">
    <property type="entry name" value="Aar2_C"/>
    <property type="match status" value="1"/>
</dbReference>
<dbReference type="OrthoDB" id="201752at2759"/>
<keyword evidence="5" id="KW-1185">Reference proteome</keyword>
<dbReference type="InterPro" id="IPR033648">
    <property type="entry name" value="AAR2_C"/>
</dbReference>
<organism evidence="4 5">
    <name type="scientific">Geotrichum candidum</name>
    <name type="common">Oospora lactis</name>
    <name type="synonym">Dipodascus geotrichum</name>
    <dbReference type="NCBI Taxonomy" id="1173061"/>
    <lineage>
        <taxon>Eukaryota</taxon>
        <taxon>Fungi</taxon>
        <taxon>Dikarya</taxon>
        <taxon>Ascomycota</taxon>
        <taxon>Saccharomycotina</taxon>
        <taxon>Dipodascomycetes</taxon>
        <taxon>Dipodascales</taxon>
        <taxon>Dipodascaceae</taxon>
        <taxon>Geotrichum</taxon>
    </lineage>
</organism>
<feature type="domain" description="AAR2 C-terminal" evidence="2">
    <location>
        <begin position="207"/>
        <end position="365"/>
    </location>
</feature>
<dbReference type="Pfam" id="PF20981">
    <property type="entry name" value="AAR2_1st"/>
    <property type="match status" value="1"/>
</dbReference>
<dbReference type="STRING" id="1173061.A0A0J9XC83"/>
<dbReference type="CDD" id="cd13777">
    <property type="entry name" value="Aar2_N"/>
    <property type="match status" value="1"/>
</dbReference>
<evidence type="ECO:0000313" key="5">
    <source>
        <dbReference type="Proteomes" id="UP000242525"/>
    </source>
</evidence>
<dbReference type="EMBL" id="CCBN010000008">
    <property type="protein sequence ID" value="CDO54811.1"/>
    <property type="molecule type" value="Genomic_DNA"/>
</dbReference>
<dbReference type="InterPro" id="IPR007946">
    <property type="entry name" value="AAR2"/>
</dbReference>
<comment type="similarity">
    <text evidence="1">Belongs to the AAR2 family.</text>
</comment>
<evidence type="ECO:0000256" key="1">
    <source>
        <dbReference type="ARBA" id="ARBA00006281"/>
    </source>
</evidence>
<dbReference type="InterPro" id="IPR038516">
    <property type="entry name" value="AAR2_N_sf"/>
</dbReference>
<sequence length="388" mass="44673">MSLPPLTTVFCIGFPENWILGIDIFYFNSTPKFNGVKLIPSGLHTFHWGANLDSVRSGKFFVSHSNESQLIILKWDQTQEAVLTESDIGELDVSAIKSRLGDAYRFMIVYDDLKRETLQKAEREFHDLDWEALTHHIDAATIARILPKSNIISSTSTTAHENEILRKSLLDAAKDRANKSRDVSDKEVAEDEIIRTLVDKDVEELSFIEIDIRKKVESESSRQGRDLTNIYLDKSWYLIDLIKNVGSFQKFLGEFELAFILLQLFANYSGALQWFKIVQLFLGCEEFFSVKVSESLKFLSLFKMHLKSIVLDYFDQFWDTKAFTTMIVGFHENIYSPEGWQVNPKVMQVSEEIFKLCESKFGISFPHKSQYELLPEDENEDGPTVVDL</sequence>
<accession>A0A0J9XC83</accession>
<name>A0A0J9XC83_GEOCN</name>
<proteinExistence type="inferred from homology"/>
<comment type="caution">
    <text evidence="4">The sequence shown here is derived from an EMBL/GenBank/DDBJ whole genome shotgun (WGS) entry which is preliminary data.</text>
</comment>
<dbReference type="Proteomes" id="UP000242525">
    <property type="component" value="Unassembled WGS sequence"/>
</dbReference>
<feature type="domain" description="AAR2 N-terminal" evidence="3">
    <location>
        <begin position="7"/>
        <end position="147"/>
    </location>
</feature>
<reference evidence="4" key="1">
    <citation type="submission" date="2014-03" db="EMBL/GenBank/DDBJ databases">
        <authorList>
            <person name="Casaregola S."/>
        </authorList>
    </citation>
    <scope>NUCLEOTIDE SEQUENCE [LARGE SCALE GENOMIC DNA]</scope>
    <source>
        <strain evidence="4">CLIB 918</strain>
    </source>
</reference>
<dbReference type="InterPro" id="IPR038514">
    <property type="entry name" value="AAR2_C_sf"/>
</dbReference>
<gene>
    <name evidence="4" type="ORF">BN980_GECA08s04965g</name>
</gene>
<dbReference type="Gene3D" id="1.25.40.550">
    <property type="entry name" value="Aar2, C-terminal domain-like"/>
    <property type="match status" value="1"/>
</dbReference>
<dbReference type="AlphaFoldDB" id="A0A0J9XC83"/>
<dbReference type="Gene3D" id="2.60.34.20">
    <property type="match status" value="1"/>
</dbReference>
<dbReference type="Pfam" id="PF05282">
    <property type="entry name" value="AAR2"/>
    <property type="match status" value="1"/>
</dbReference>
<protein>
    <submittedName>
        <fullName evidence="4">Similar to Saccharomyces cerevisiae YBL074C AAR2 Component of the U5 snRNP, required for splicing of U3s</fullName>
    </submittedName>
</protein>
<evidence type="ECO:0000313" key="4">
    <source>
        <dbReference type="EMBL" id="CDO54811.1"/>
    </source>
</evidence>
<evidence type="ECO:0000259" key="2">
    <source>
        <dbReference type="Pfam" id="PF05282"/>
    </source>
</evidence>
<evidence type="ECO:0000259" key="3">
    <source>
        <dbReference type="Pfam" id="PF20981"/>
    </source>
</evidence>